<gene>
    <name evidence="2" type="ORF">SAMN05660710_01494</name>
</gene>
<reference evidence="2 3" key="1">
    <citation type="submission" date="2016-10" db="EMBL/GenBank/DDBJ databases">
        <authorList>
            <person name="de Groot N.N."/>
        </authorList>
    </citation>
    <scope>NUCLEOTIDE SEQUENCE [LARGE SCALE GENOMIC DNA]</scope>
    <source>
        <strain evidence="2 3">CGMCC 1.8925</strain>
    </source>
</reference>
<evidence type="ECO:0000256" key="1">
    <source>
        <dbReference type="SAM" id="SignalP"/>
    </source>
</evidence>
<keyword evidence="1" id="KW-0732">Signal</keyword>
<feature type="chain" id="PRO_5011723567" description="Outer membrane protein beta-barrel domain-containing protein" evidence="1">
    <location>
        <begin position="24"/>
        <end position="200"/>
    </location>
</feature>
<name>A0A1G5FP17_9RHOB</name>
<feature type="signal peptide" evidence="1">
    <location>
        <begin position="1"/>
        <end position="23"/>
    </location>
</feature>
<dbReference type="AlphaFoldDB" id="A0A1G5FP17"/>
<keyword evidence="3" id="KW-1185">Reference proteome</keyword>
<dbReference type="Proteomes" id="UP000199502">
    <property type="component" value="Unassembled WGS sequence"/>
</dbReference>
<evidence type="ECO:0000313" key="3">
    <source>
        <dbReference type="Proteomes" id="UP000199502"/>
    </source>
</evidence>
<dbReference type="EMBL" id="FMVT01000004">
    <property type="protein sequence ID" value="SCY40877.1"/>
    <property type="molecule type" value="Genomic_DNA"/>
</dbReference>
<sequence>MGRRMPRPLGALPARLVLGAVLAAAPAVLPHPAAAEFLDHSHLLDLSDGSDRAARVRTASRGGYALSDGRPIRLRDWYEPGLPDLTLRLMTEMSDGVGITWGVSTGETGRKYRIAPALHLGFVLQDELFENALLTFSGSALLGGDLTERSCMGDYGEFGAMAVNCRLAATILPPEETLDYLLDRSGWHSSWLAVQFEYKF</sequence>
<dbReference type="STRING" id="336292.SAMN05660710_01494"/>
<evidence type="ECO:0000313" key="2">
    <source>
        <dbReference type="EMBL" id="SCY40877.1"/>
    </source>
</evidence>
<protein>
    <recommendedName>
        <fullName evidence="4">Outer membrane protein beta-barrel domain-containing protein</fullName>
    </recommendedName>
</protein>
<evidence type="ECO:0008006" key="4">
    <source>
        <dbReference type="Google" id="ProtNLM"/>
    </source>
</evidence>
<accession>A0A1G5FP17</accession>
<proteinExistence type="predicted"/>
<organism evidence="2 3">
    <name type="scientific">Paracoccus tibetensis</name>
    <dbReference type="NCBI Taxonomy" id="336292"/>
    <lineage>
        <taxon>Bacteria</taxon>
        <taxon>Pseudomonadati</taxon>
        <taxon>Pseudomonadota</taxon>
        <taxon>Alphaproteobacteria</taxon>
        <taxon>Rhodobacterales</taxon>
        <taxon>Paracoccaceae</taxon>
        <taxon>Paracoccus</taxon>
    </lineage>
</organism>